<dbReference type="Proteomes" id="UP000465601">
    <property type="component" value="Unassembled WGS sequence"/>
</dbReference>
<dbReference type="EMBL" id="WBZB01000013">
    <property type="protein sequence ID" value="KAB3531549.1"/>
    <property type="molecule type" value="Genomic_DNA"/>
</dbReference>
<comment type="caution">
    <text evidence="2">The sequence shown here is derived from an EMBL/GenBank/DDBJ whole genome shotgun (WGS) entry which is preliminary data.</text>
</comment>
<accession>A0A833MEN8</accession>
<evidence type="ECO:0000313" key="3">
    <source>
        <dbReference type="Proteomes" id="UP000465601"/>
    </source>
</evidence>
<gene>
    <name evidence="2" type="ORF">F8153_05075</name>
</gene>
<reference evidence="2 3" key="1">
    <citation type="submission" date="2019-10" db="EMBL/GenBank/DDBJ databases">
        <title>Alkaliphilus serpentinus sp. nov. and Alkaliphilus pronyensis sp. nov., two novel anaerobic alkaliphilic species isolated from the serpentinized-hosted hydrothermal field of the Prony Bay (New Caledonia).</title>
        <authorList>
            <person name="Postec A."/>
        </authorList>
    </citation>
    <scope>NUCLEOTIDE SEQUENCE [LARGE SCALE GENOMIC DNA]</scope>
    <source>
        <strain evidence="2 3">LacT</strain>
    </source>
</reference>
<feature type="transmembrane region" description="Helical" evidence="1">
    <location>
        <begin position="6"/>
        <end position="23"/>
    </location>
</feature>
<keyword evidence="3" id="KW-1185">Reference proteome</keyword>
<feature type="transmembrane region" description="Helical" evidence="1">
    <location>
        <begin position="102"/>
        <end position="121"/>
    </location>
</feature>
<evidence type="ECO:0000313" key="2">
    <source>
        <dbReference type="EMBL" id="KAB3531549.1"/>
    </source>
</evidence>
<keyword evidence="1" id="KW-0812">Transmembrane</keyword>
<keyword evidence="1" id="KW-0472">Membrane</keyword>
<dbReference type="OrthoDB" id="1956956at2"/>
<protein>
    <submittedName>
        <fullName evidence="2">Uncharacterized protein</fullName>
    </submittedName>
</protein>
<evidence type="ECO:0000256" key="1">
    <source>
        <dbReference type="SAM" id="Phobius"/>
    </source>
</evidence>
<name>A0A833MEN8_9FIRM</name>
<keyword evidence="1" id="KW-1133">Transmembrane helix</keyword>
<organism evidence="2 3">
    <name type="scientific">Alkaliphilus serpentinus</name>
    <dbReference type="NCBI Taxonomy" id="1482731"/>
    <lineage>
        <taxon>Bacteria</taxon>
        <taxon>Bacillati</taxon>
        <taxon>Bacillota</taxon>
        <taxon>Clostridia</taxon>
        <taxon>Peptostreptococcales</taxon>
        <taxon>Natronincolaceae</taxon>
        <taxon>Alkaliphilus</taxon>
    </lineage>
</organism>
<sequence>MTVSTLGWMIVSLIFLTGLIYPIKQYYSKSKNKKLLAIYKKLRIIHPLLGVTIILLGSIHGYLALGTFRLHTGTIVLAILVIMAIIPISGQKIQKLKRHWRPYHRYLSIILWISIIIHILFRNII</sequence>
<feature type="transmembrane region" description="Helical" evidence="1">
    <location>
        <begin position="44"/>
        <end position="64"/>
    </location>
</feature>
<feature type="transmembrane region" description="Helical" evidence="1">
    <location>
        <begin position="70"/>
        <end position="90"/>
    </location>
</feature>
<proteinExistence type="predicted"/>
<dbReference type="RefSeq" id="WP_151865277.1">
    <property type="nucleotide sequence ID" value="NZ_WBZB01000013.1"/>
</dbReference>
<dbReference type="AlphaFoldDB" id="A0A833MEN8"/>